<proteinExistence type="predicted"/>
<evidence type="ECO:0000313" key="2">
    <source>
        <dbReference type="EMBL" id="QEX16839.1"/>
    </source>
</evidence>
<sequence length="341" mass="36999">MPIRKWSAVALLVAAAILTRATEADAQDIPCMKGKTIVLDGTCWNNLSPDQRTSAMFGMFAGISTRSWAVRLQGNRVSDIPRGWTVMPSSTTVGDVESYFDQLYRTPANREIKWEWAYILAGMNARDDDSNDSRSLLKFLREHGDVPTSGNLVGATGPDTIVVRTDKGDFEVKLEGVTADGLTPQQKATATAFLKGLSQSDSFINAIYKGRAVCKPPEGANVTLNYGTQIFSDDNQLSATVTLLNFDELCMGNQPVTLEYLAKAGGFADPSTEISLNALVLSIGLALPDTQADPKWPEAIVRDRDLSSVSERAKEAERYIFGPGRNGLIDQVVNIGLKATN</sequence>
<keyword evidence="3" id="KW-1185">Reference proteome</keyword>
<dbReference type="KEGG" id="htq:FRZ44_21340"/>
<evidence type="ECO:0000313" key="3">
    <source>
        <dbReference type="Proteomes" id="UP000326202"/>
    </source>
</evidence>
<organism evidence="2 3">
    <name type="scientific">Hypericibacter terrae</name>
    <dbReference type="NCBI Taxonomy" id="2602015"/>
    <lineage>
        <taxon>Bacteria</taxon>
        <taxon>Pseudomonadati</taxon>
        <taxon>Pseudomonadota</taxon>
        <taxon>Alphaproteobacteria</taxon>
        <taxon>Rhodospirillales</taxon>
        <taxon>Dongiaceae</taxon>
        <taxon>Hypericibacter</taxon>
    </lineage>
</organism>
<evidence type="ECO:0000256" key="1">
    <source>
        <dbReference type="SAM" id="SignalP"/>
    </source>
</evidence>
<keyword evidence="1" id="KW-0732">Signal</keyword>
<feature type="signal peptide" evidence="1">
    <location>
        <begin position="1"/>
        <end position="26"/>
    </location>
</feature>
<dbReference type="RefSeq" id="WP_151177145.1">
    <property type="nucleotide sequence ID" value="NZ_CP042906.1"/>
</dbReference>
<feature type="chain" id="PRO_5023926843" description="Lipoprotein" evidence="1">
    <location>
        <begin position="27"/>
        <end position="341"/>
    </location>
</feature>
<protein>
    <recommendedName>
        <fullName evidence="4">Lipoprotein</fullName>
    </recommendedName>
</protein>
<evidence type="ECO:0008006" key="4">
    <source>
        <dbReference type="Google" id="ProtNLM"/>
    </source>
</evidence>
<gene>
    <name evidence="2" type="ORF">FRZ44_21340</name>
</gene>
<dbReference type="Proteomes" id="UP000326202">
    <property type="component" value="Chromosome"/>
</dbReference>
<dbReference type="EMBL" id="CP042906">
    <property type="protein sequence ID" value="QEX16839.1"/>
    <property type="molecule type" value="Genomic_DNA"/>
</dbReference>
<name>A0A5J6MHA6_9PROT</name>
<reference evidence="2 3" key="1">
    <citation type="submission" date="2019-08" db="EMBL/GenBank/DDBJ databases">
        <title>Hyperibacter terrae gen. nov., sp. nov. and Hyperibacter viscosus sp. nov., two new members in the family Rhodospirillaceae isolated from the rhizosphere of Hypericum perforatum.</title>
        <authorList>
            <person name="Noviana Z."/>
        </authorList>
    </citation>
    <scope>NUCLEOTIDE SEQUENCE [LARGE SCALE GENOMIC DNA]</scope>
    <source>
        <strain evidence="2 3">R5913</strain>
    </source>
</reference>
<accession>A0A5J6MHA6</accession>
<dbReference type="AlphaFoldDB" id="A0A5J6MHA6"/>